<feature type="non-terminal residue" evidence="2">
    <location>
        <position position="1"/>
    </location>
</feature>
<evidence type="ECO:0000256" key="1">
    <source>
        <dbReference type="SAM" id="MobiDB-lite"/>
    </source>
</evidence>
<dbReference type="EMBL" id="VDMD01000015">
    <property type="protein sequence ID" value="TRM61715.1"/>
    <property type="molecule type" value="Genomic_DNA"/>
</dbReference>
<dbReference type="PANTHER" id="PTHR34213">
    <property type="entry name" value="NUCLEAR TRANSPORT FACTOR 2 (NTF2) FAMILY PROTEIN"/>
    <property type="match status" value="1"/>
</dbReference>
<comment type="caution">
    <text evidence="2">The sequence shown here is derived from an EMBL/GenBank/DDBJ whole genome shotgun (WGS) entry which is preliminary data.</text>
</comment>
<evidence type="ECO:0000313" key="2">
    <source>
        <dbReference type="EMBL" id="TRM61715.1"/>
    </source>
</evidence>
<sequence>RPCATFHPSLIPVPTPSLVASAASGAHYAGSKVHTSGHKRASSHGEVHTELHADHERVMRDLKELYSGRPTPEVLGRSWHPHAVFEDHFWKCKGIEEISAQWYAMPKFLSKAEITSSRVMSSTRHPNRLVFAQTIAYTYRYIGSTKSVSSIVVVDLDDEDRIIRLVDQWDGQAPPTHYGAELLRRGHGKLGPWLFHVPKIHKQH</sequence>
<dbReference type="STRING" id="97359.A0A550CA93"/>
<dbReference type="Proteomes" id="UP000320762">
    <property type="component" value="Unassembled WGS sequence"/>
</dbReference>
<dbReference type="InterPro" id="IPR032710">
    <property type="entry name" value="NTF2-like_dom_sf"/>
</dbReference>
<keyword evidence="3" id="KW-1185">Reference proteome</keyword>
<protein>
    <submittedName>
        <fullName evidence="2">Uncharacterized protein</fullName>
    </submittedName>
</protein>
<dbReference type="PANTHER" id="PTHR34213:SF2">
    <property type="entry name" value="NUCLEAR TRANSPORT FACTOR 2 (NTF2) FAMILY PROTEIN"/>
    <property type="match status" value="1"/>
</dbReference>
<gene>
    <name evidence="2" type="ORF">BD626DRAFT_597217</name>
</gene>
<feature type="region of interest" description="Disordered" evidence="1">
    <location>
        <begin position="30"/>
        <end position="50"/>
    </location>
</feature>
<dbReference type="OrthoDB" id="2400485at2759"/>
<dbReference type="SUPFAM" id="SSF54427">
    <property type="entry name" value="NTF2-like"/>
    <property type="match status" value="1"/>
</dbReference>
<accession>A0A550CA93</accession>
<dbReference type="Gene3D" id="3.10.450.50">
    <property type="match status" value="1"/>
</dbReference>
<name>A0A550CA93_9AGAR</name>
<evidence type="ECO:0000313" key="3">
    <source>
        <dbReference type="Proteomes" id="UP000320762"/>
    </source>
</evidence>
<dbReference type="AlphaFoldDB" id="A0A550CA93"/>
<reference evidence="2 3" key="1">
    <citation type="journal article" date="2019" name="New Phytol.">
        <title>Comparative genomics reveals unique wood-decay strategies and fruiting body development in the Schizophyllaceae.</title>
        <authorList>
            <person name="Almasi E."/>
            <person name="Sahu N."/>
            <person name="Krizsan K."/>
            <person name="Balint B."/>
            <person name="Kovacs G.M."/>
            <person name="Kiss B."/>
            <person name="Cseklye J."/>
            <person name="Drula E."/>
            <person name="Henrissat B."/>
            <person name="Nagy I."/>
            <person name="Chovatia M."/>
            <person name="Adam C."/>
            <person name="LaButti K."/>
            <person name="Lipzen A."/>
            <person name="Riley R."/>
            <person name="Grigoriev I.V."/>
            <person name="Nagy L.G."/>
        </authorList>
    </citation>
    <scope>NUCLEOTIDE SEQUENCE [LARGE SCALE GENOMIC DNA]</scope>
    <source>
        <strain evidence="2 3">NL-1724</strain>
    </source>
</reference>
<proteinExistence type="predicted"/>
<organism evidence="2 3">
    <name type="scientific">Schizophyllum amplum</name>
    <dbReference type="NCBI Taxonomy" id="97359"/>
    <lineage>
        <taxon>Eukaryota</taxon>
        <taxon>Fungi</taxon>
        <taxon>Dikarya</taxon>
        <taxon>Basidiomycota</taxon>
        <taxon>Agaricomycotina</taxon>
        <taxon>Agaricomycetes</taxon>
        <taxon>Agaricomycetidae</taxon>
        <taxon>Agaricales</taxon>
        <taxon>Schizophyllaceae</taxon>
        <taxon>Schizophyllum</taxon>
    </lineage>
</organism>